<dbReference type="InterPro" id="IPR045864">
    <property type="entry name" value="aa-tRNA-synth_II/BPL/LPL"/>
</dbReference>
<evidence type="ECO:0000259" key="2">
    <source>
        <dbReference type="PROSITE" id="PS51733"/>
    </source>
</evidence>
<dbReference type="SUPFAM" id="SSF55681">
    <property type="entry name" value="Class II aaRS and biotin synthetases"/>
    <property type="match status" value="1"/>
</dbReference>
<protein>
    <recommendedName>
        <fullName evidence="2">BPL/LPL catalytic domain-containing protein</fullName>
    </recommendedName>
</protein>
<dbReference type="NCBIfam" id="TIGR00121">
    <property type="entry name" value="birA_ligase"/>
    <property type="match status" value="1"/>
</dbReference>
<name>A0A382Q9I0_9ZZZZ</name>
<dbReference type="InterPro" id="IPR004143">
    <property type="entry name" value="BPL_LPL_catalytic"/>
</dbReference>
<evidence type="ECO:0000313" key="3">
    <source>
        <dbReference type="EMBL" id="SVC80901.1"/>
    </source>
</evidence>
<feature type="non-terminal residue" evidence="3">
    <location>
        <position position="1"/>
    </location>
</feature>
<dbReference type="AlphaFoldDB" id="A0A382Q9I0"/>
<dbReference type="GO" id="GO:0005737">
    <property type="term" value="C:cytoplasm"/>
    <property type="evidence" value="ECO:0007669"/>
    <property type="project" value="TreeGrafter"/>
</dbReference>
<evidence type="ECO:0000256" key="1">
    <source>
        <dbReference type="ARBA" id="ARBA00022598"/>
    </source>
</evidence>
<sequence>DGILCHADSGNKFHGQKHRSWETSSGNIHLSVLLTPHITTERMNSKFLTMAVISVIETIDSFPGLREKSKIKWPNDIYINNSKVGGILTQCFTSENRIRAVVLGIGLNVEAVPEISGDKFTPKAGCLKDYSESVVIKSVFQKLLDSLYTHYQLVKNNQTKKLHDLYINRSIVIGKNCAIYVEDKTNADFTGKVSGLGNDLELIFENKSQSIRNGRLEILGF</sequence>
<accession>A0A382Q9I0</accession>
<proteinExistence type="predicted"/>
<dbReference type="Gene3D" id="3.30.930.10">
    <property type="entry name" value="Bira Bifunctional Protein, Domain 2"/>
    <property type="match status" value="1"/>
</dbReference>
<organism evidence="3">
    <name type="scientific">marine metagenome</name>
    <dbReference type="NCBI Taxonomy" id="408172"/>
    <lineage>
        <taxon>unclassified sequences</taxon>
        <taxon>metagenomes</taxon>
        <taxon>ecological metagenomes</taxon>
    </lineage>
</organism>
<dbReference type="GO" id="GO:0004077">
    <property type="term" value="F:biotin--[biotin carboxyl-carrier protein] ligase activity"/>
    <property type="evidence" value="ECO:0007669"/>
    <property type="project" value="InterPro"/>
</dbReference>
<gene>
    <name evidence="3" type="ORF">METZ01_LOCUS333755</name>
</gene>
<dbReference type="PROSITE" id="PS51733">
    <property type="entry name" value="BPL_LPL_CATALYTIC"/>
    <property type="match status" value="1"/>
</dbReference>
<feature type="domain" description="BPL/LPL catalytic" evidence="2">
    <location>
        <begin position="1"/>
        <end position="155"/>
    </location>
</feature>
<dbReference type="InterPro" id="IPR004408">
    <property type="entry name" value="Biotin_CoA_COase_ligase"/>
</dbReference>
<reference evidence="3" key="1">
    <citation type="submission" date="2018-05" db="EMBL/GenBank/DDBJ databases">
        <authorList>
            <person name="Lanie J.A."/>
            <person name="Ng W.-L."/>
            <person name="Kazmierczak K.M."/>
            <person name="Andrzejewski T.M."/>
            <person name="Davidsen T.M."/>
            <person name="Wayne K.J."/>
            <person name="Tettelin H."/>
            <person name="Glass J.I."/>
            <person name="Rusch D."/>
            <person name="Podicherti R."/>
            <person name="Tsui H.-C.T."/>
            <person name="Winkler M.E."/>
        </authorList>
    </citation>
    <scope>NUCLEOTIDE SEQUENCE</scope>
</reference>
<dbReference type="PANTHER" id="PTHR12835">
    <property type="entry name" value="BIOTIN PROTEIN LIGASE"/>
    <property type="match status" value="1"/>
</dbReference>
<dbReference type="PANTHER" id="PTHR12835:SF5">
    <property type="entry name" value="BIOTIN--PROTEIN LIGASE"/>
    <property type="match status" value="1"/>
</dbReference>
<keyword evidence="1" id="KW-0436">Ligase</keyword>
<dbReference type="EMBL" id="UINC01112160">
    <property type="protein sequence ID" value="SVC80901.1"/>
    <property type="molecule type" value="Genomic_DNA"/>
</dbReference>
<dbReference type="Pfam" id="PF03099">
    <property type="entry name" value="BPL_LplA_LipB"/>
    <property type="match status" value="1"/>
</dbReference>